<evidence type="ECO:0000256" key="6">
    <source>
        <dbReference type="ARBA" id="ARBA00022989"/>
    </source>
</evidence>
<dbReference type="GO" id="GO:0065002">
    <property type="term" value="P:intracellular protein transmembrane transport"/>
    <property type="evidence" value="ECO:0007669"/>
    <property type="project" value="UniProtKB-UniRule"/>
</dbReference>
<keyword evidence="2 9" id="KW-0813">Transport</keyword>
<reference evidence="11 12" key="1">
    <citation type="submission" date="2022-04" db="EMBL/GenBank/DDBJ databases">
        <title>Diverse halophilic archaea isolated from saline environments.</title>
        <authorList>
            <person name="Cui H.-L."/>
        </authorList>
    </citation>
    <scope>NUCLEOTIDE SEQUENCE [LARGE SCALE GENOMIC DNA]</scope>
    <source>
        <strain evidence="11 12">XZYJT49</strain>
    </source>
</reference>
<keyword evidence="7 9" id="KW-0811">Translocation</keyword>
<comment type="subcellular location">
    <subcellularLocation>
        <location evidence="1 9">Cell membrane</location>
        <topology evidence="1 9">Multi-pass membrane protein</topology>
    </subcellularLocation>
</comment>
<evidence type="ECO:0000256" key="2">
    <source>
        <dbReference type="ARBA" id="ARBA00022448"/>
    </source>
</evidence>
<evidence type="ECO:0000256" key="9">
    <source>
        <dbReference type="HAMAP-Rule" id="MF_01463"/>
    </source>
</evidence>
<dbReference type="RefSeq" id="WP_248652314.1">
    <property type="nucleotide sequence ID" value="NZ_CP096659.1"/>
</dbReference>
<dbReference type="InterPro" id="IPR048634">
    <property type="entry name" value="SecD_SecF_C"/>
</dbReference>
<feature type="transmembrane region" description="Helical" evidence="9">
    <location>
        <begin position="496"/>
        <end position="514"/>
    </location>
</feature>
<evidence type="ECO:0000256" key="7">
    <source>
        <dbReference type="ARBA" id="ARBA00023010"/>
    </source>
</evidence>
<keyword evidence="6 9" id="KW-1133">Transmembrane helix</keyword>
<evidence type="ECO:0000313" key="12">
    <source>
        <dbReference type="Proteomes" id="UP000830729"/>
    </source>
</evidence>
<protein>
    <recommendedName>
        <fullName evidence="9">Protein-export membrane protein SecD</fullName>
    </recommendedName>
</protein>
<dbReference type="InterPro" id="IPR024912">
    <property type="entry name" value="SecD_arc"/>
</dbReference>
<evidence type="ECO:0000256" key="4">
    <source>
        <dbReference type="ARBA" id="ARBA00022692"/>
    </source>
</evidence>
<feature type="transmembrane region" description="Helical" evidence="9">
    <location>
        <begin position="373"/>
        <end position="392"/>
    </location>
</feature>
<evidence type="ECO:0000259" key="10">
    <source>
        <dbReference type="Pfam" id="PF02355"/>
    </source>
</evidence>
<name>A0A8U0I045_9EURY</name>
<comment type="subunit">
    <text evidence="9">Part of the protein translocation apparatus. Forms a complex with SecF.</text>
</comment>
<dbReference type="Gene3D" id="3.30.70.3400">
    <property type="match status" value="1"/>
</dbReference>
<dbReference type="SUPFAM" id="SSF82866">
    <property type="entry name" value="Multidrug efflux transporter AcrB transmembrane domain"/>
    <property type="match status" value="1"/>
</dbReference>
<dbReference type="PANTHER" id="PTHR30081">
    <property type="entry name" value="PROTEIN-EXPORT MEMBRANE PROTEIN SEC"/>
    <property type="match status" value="1"/>
</dbReference>
<accession>A0A8U0I045</accession>
<evidence type="ECO:0000256" key="5">
    <source>
        <dbReference type="ARBA" id="ARBA00022927"/>
    </source>
</evidence>
<feature type="transmembrane region" description="Helical" evidence="9">
    <location>
        <begin position="427"/>
        <end position="449"/>
    </location>
</feature>
<organism evidence="11 12">
    <name type="scientific">Halorussus limi</name>
    <dbReference type="NCBI Taxonomy" id="2938695"/>
    <lineage>
        <taxon>Archaea</taxon>
        <taxon>Methanobacteriati</taxon>
        <taxon>Methanobacteriota</taxon>
        <taxon>Stenosarchaea group</taxon>
        <taxon>Halobacteria</taxon>
        <taxon>Halobacteriales</taxon>
        <taxon>Haladaptataceae</taxon>
        <taxon>Halorussus</taxon>
    </lineage>
</organism>
<keyword evidence="3 9" id="KW-1003">Cell membrane</keyword>
<dbReference type="Pfam" id="PF02355">
    <property type="entry name" value="SecD_SecF_C"/>
    <property type="match status" value="1"/>
</dbReference>
<dbReference type="NCBIfam" id="NF006215">
    <property type="entry name" value="PRK08343.1-1"/>
    <property type="match status" value="1"/>
</dbReference>
<comment type="caution">
    <text evidence="9">Lacks conserved residue(s) required for the propagation of feature annotation.</text>
</comment>
<feature type="domain" description="Protein export membrane protein SecD/SecF C-terminal" evidence="10">
    <location>
        <begin position="354"/>
        <end position="513"/>
    </location>
</feature>
<comment type="function">
    <text evidence="9">Involved in protein export.</text>
</comment>
<comment type="similarity">
    <text evidence="9">Belongs to the SecD/SecF family. SecD subfamily.</text>
</comment>
<feature type="transmembrane region" description="Helical" evidence="9">
    <location>
        <begin position="470"/>
        <end position="490"/>
    </location>
</feature>
<evidence type="ECO:0000256" key="3">
    <source>
        <dbReference type="ARBA" id="ARBA00022475"/>
    </source>
</evidence>
<dbReference type="Proteomes" id="UP000830729">
    <property type="component" value="Chromosome"/>
</dbReference>
<dbReference type="GeneID" id="72184365"/>
<dbReference type="Gene3D" id="1.20.1640.10">
    <property type="entry name" value="Multidrug efflux transporter AcrB transmembrane domain"/>
    <property type="match status" value="1"/>
</dbReference>
<feature type="transmembrane region" description="Helical" evidence="9">
    <location>
        <begin position="399"/>
        <end position="421"/>
    </location>
</feature>
<dbReference type="InterPro" id="IPR022813">
    <property type="entry name" value="SecD/SecF_arch_bac"/>
</dbReference>
<dbReference type="KEGG" id="halx:M0R89_04160"/>
<proteinExistence type="inferred from homology"/>
<keyword evidence="12" id="KW-1185">Reference proteome</keyword>
<dbReference type="HAMAP" id="MF_01463_A">
    <property type="entry name" value="SecD_A"/>
    <property type="match status" value="1"/>
</dbReference>
<gene>
    <name evidence="9" type="primary">secD</name>
    <name evidence="11" type="ORF">M0R89_04160</name>
</gene>
<keyword evidence="8 9" id="KW-0472">Membrane</keyword>
<dbReference type="Gene3D" id="3.30.1360.200">
    <property type="match status" value="1"/>
</dbReference>
<evidence type="ECO:0000256" key="1">
    <source>
        <dbReference type="ARBA" id="ARBA00004651"/>
    </source>
</evidence>
<evidence type="ECO:0000313" key="11">
    <source>
        <dbReference type="EMBL" id="UPV76281.1"/>
    </source>
</evidence>
<keyword evidence="5 9" id="KW-0653">Protein transport</keyword>
<keyword evidence="4 9" id="KW-0812">Transmembrane</keyword>
<dbReference type="GO" id="GO:0005886">
    <property type="term" value="C:plasma membrane"/>
    <property type="evidence" value="ECO:0007669"/>
    <property type="project" value="UniProtKB-SubCell"/>
</dbReference>
<dbReference type="AlphaFoldDB" id="A0A8U0I045"/>
<sequence>MMDIRDNWRVILLAVFLVVSTFALFSPGVGSDGGGGGQSGALVNETQGDGPTNLKFGLELSGGTRIRAPVDGVTAEGVDVPQSTDAPTVQRRVAGNLSGVTAADVTVRFAQAANETTTVEVFAGNVTTNEFEQALQKAGYDYESVRQGVTAETRSTVVRILRDKISEAGLSGGQVQQVTTASNEHFVVIEMPNTNRSQLEELVTQRGQVQVVAAYPVQTDNGTVTRTTPLLSQGDFSSIGTAQETQGIGPNVPVVLNDQAAENFSNAMRKFGFTNEGVRACNYRANPESPGYCLYTVVDGEVVYAANMSPDLAQTFRQGKFTQNPSFVMGTANMSEARELQIHLNAGSLPASLNMEQGTSYFLAPSLAEEFKLYSLITGLVAVGAVSAVVFLRYGDPKVAAPMLVTALSEVVILLGFAAAVGLPLDLSHIAGFIAVIGTGVDDLIIIADEVMSEGDVSSSRVFQSRFRKAFWVIGAAAATTIIAMSPLAVLSLGDLQGFAIITILGVLIGVLVTRPAYGDILRSLLTDK</sequence>
<evidence type="ECO:0000256" key="8">
    <source>
        <dbReference type="ARBA" id="ARBA00023136"/>
    </source>
</evidence>
<dbReference type="EMBL" id="CP096659">
    <property type="protein sequence ID" value="UPV76281.1"/>
    <property type="molecule type" value="Genomic_DNA"/>
</dbReference>
<dbReference type="PANTHER" id="PTHR30081:SF1">
    <property type="entry name" value="PROTEIN TRANSLOCASE SUBUNIT SECD"/>
    <property type="match status" value="1"/>
</dbReference>
<dbReference type="GO" id="GO:0006605">
    <property type="term" value="P:protein targeting"/>
    <property type="evidence" value="ECO:0007669"/>
    <property type="project" value="UniProtKB-UniRule"/>
</dbReference>